<keyword evidence="3" id="KW-1185">Reference proteome</keyword>
<accession>A0ABZ2IUG4</accession>
<organism evidence="2 3">
    <name type="scientific">Pseudodesulfovibrio methanolicus</name>
    <dbReference type="NCBI Taxonomy" id="3126690"/>
    <lineage>
        <taxon>Bacteria</taxon>
        <taxon>Pseudomonadati</taxon>
        <taxon>Thermodesulfobacteriota</taxon>
        <taxon>Desulfovibrionia</taxon>
        <taxon>Desulfovibrionales</taxon>
        <taxon>Desulfovibrionaceae</taxon>
    </lineage>
</organism>
<evidence type="ECO:0000259" key="1">
    <source>
        <dbReference type="Pfam" id="PF01610"/>
    </source>
</evidence>
<reference evidence="2 3" key="1">
    <citation type="submission" date="2024-03" db="EMBL/GenBank/DDBJ databases">
        <title>Phenotype and Genome Characterization of a Sulfate-Reducing Bacterium Pseudodesulfovibrio sp. strain 5S69, isolated from Petroleum Reservoir in Tatarstan (Russia).</title>
        <authorList>
            <person name="Bidzhieva S.K."/>
            <person name="Kadnikov V."/>
            <person name="Tourova T.P."/>
            <person name="Samigullina S.R."/>
            <person name="Sokolova D.S."/>
            <person name="Poltaraus A.B."/>
            <person name="Avtukh A.N."/>
            <person name="Tereshina V.M."/>
            <person name="Mardanov A.V."/>
            <person name="Nazina T.N."/>
        </authorList>
    </citation>
    <scope>NUCLEOTIDE SEQUENCE [LARGE SCALE GENOMIC DNA]</scope>
    <source>
        <strain evidence="2 3">5S69</strain>
    </source>
</reference>
<dbReference type="Pfam" id="PF01610">
    <property type="entry name" value="DDE_Tnp_ISL3"/>
    <property type="match status" value="1"/>
</dbReference>
<evidence type="ECO:0000313" key="3">
    <source>
        <dbReference type="Proteomes" id="UP001385389"/>
    </source>
</evidence>
<proteinExistence type="predicted"/>
<dbReference type="RefSeq" id="WP_338667964.1">
    <property type="nucleotide sequence ID" value="NZ_CP146609.1"/>
</dbReference>
<protein>
    <submittedName>
        <fullName evidence="2">Transposase</fullName>
    </submittedName>
</protein>
<dbReference type="Proteomes" id="UP001385389">
    <property type="component" value="Chromosome"/>
</dbReference>
<gene>
    <name evidence="2" type="ORF">V8V93_17690</name>
</gene>
<feature type="domain" description="Transposase IS204/IS1001/IS1096/IS1165 DDE" evidence="1">
    <location>
        <begin position="4"/>
        <end position="59"/>
    </location>
</feature>
<name>A0ABZ2IUG4_9BACT</name>
<sequence>MDLENGAAVFVGEGRSRETLFPFWKRLKKTKAKIAAVATDMNAGYISAVVESLPETLVTAGQGNREEGYR</sequence>
<dbReference type="EMBL" id="CP146609">
    <property type="protein sequence ID" value="WWX22267.1"/>
    <property type="molecule type" value="Genomic_DNA"/>
</dbReference>
<evidence type="ECO:0000313" key="2">
    <source>
        <dbReference type="EMBL" id="WWX22267.1"/>
    </source>
</evidence>
<dbReference type="InterPro" id="IPR002560">
    <property type="entry name" value="Transposase_DDE"/>
</dbReference>